<proteinExistence type="predicted"/>
<evidence type="ECO:0000313" key="1">
    <source>
        <dbReference type="EMBL" id="KAF3568641.1"/>
    </source>
</evidence>
<dbReference type="EMBL" id="QGKV02000759">
    <property type="protein sequence ID" value="KAF3568641.1"/>
    <property type="molecule type" value="Genomic_DNA"/>
</dbReference>
<accession>A0ABQ7D8Q2</accession>
<protein>
    <recommendedName>
        <fullName evidence="3">Jacalin-type lectin domain-containing protein</fullName>
    </recommendedName>
</protein>
<comment type="caution">
    <text evidence="1">The sequence shown here is derived from an EMBL/GenBank/DDBJ whole genome shotgun (WGS) entry which is preliminary data.</text>
</comment>
<dbReference type="Proteomes" id="UP000266723">
    <property type="component" value="Unassembled WGS sequence"/>
</dbReference>
<keyword evidence="2" id="KW-1185">Reference proteome</keyword>
<reference evidence="1 2" key="1">
    <citation type="journal article" date="2020" name="BMC Genomics">
        <title>Intraspecific diversification of the crop wild relative Brassica cretica Lam. using demographic model selection.</title>
        <authorList>
            <person name="Kioukis A."/>
            <person name="Michalopoulou V.A."/>
            <person name="Briers L."/>
            <person name="Pirintsos S."/>
            <person name="Studholme D.J."/>
            <person name="Pavlidis P."/>
            <person name="Sarris P.F."/>
        </authorList>
    </citation>
    <scope>NUCLEOTIDE SEQUENCE [LARGE SCALE GENOMIC DNA]</scope>
    <source>
        <strain evidence="2">cv. PFS-1207/04</strain>
    </source>
</reference>
<gene>
    <name evidence="1" type="ORF">DY000_02013441</name>
</gene>
<sequence length="163" mass="18473">MGDELITTKIAEEEHSNFKPLMARARTTIDVTNRIFRRNSEETNFRGNSEDHQFVGKLLGIYRGRNSGYFDGLSDGPILGSSDEIFLGIFIGKFRGTGPSENSEERGPSEYSEEHVPRYILRNMSLGIFRGTCPSVYSEERGPSVYSEEDVPRYIPRVHFLGI</sequence>
<organism evidence="1 2">
    <name type="scientific">Brassica cretica</name>
    <name type="common">Mustard</name>
    <dbReference type="NCBI Taxonomy" id="69181"/>
    <lineage>
        <taxon>Eukaryota</taxon>
        <taxon>Viridiplantae</taxon>
        <taxon>Streptophyta</taxon>
        <taxon>Embryophyta</taxon>
        <taxon>Tracheophyta</taxon>
        <taxon>Spermatophyta</taxon>
        <taxon>Magnoliopsida</taxon>
        <taxon>eudicotyledons</taxon>
        <taxon>Gunneridae</taxon>
        <taxon>Pentapetalae</taxon>
        <taxon>rosids</taxon>
        <taxon>malvids</taxon>
        <taxon>Brassicales</taxon>
        <taxon>Brassicaceae</taxon>
        <taxon>Brassiceae</taxon>
        <taxon>Brassica</taxon>
    </lineage>
</organism>
<evidence type="ECO:0000313" key="2">
    <source>
        <dbReference type="Proteomes" id="UP000266723"/>
    </source>
</evidence>
<evidence type="ECO:0008006" key="3">
    <source>
        <dbReference type="Google" id="ProtNLM"/>
    </source>
</evidence>
<name>A0ABQ7D8Q2_BRACR</name>